<evidence type="ECO:0000313" key="2">
    <source>
        <dbReference type="EMBL" id="SVA68479.1"/>
    </source>
</evidence>
<evidence type="ECO:0000259" key="1">
    <source>
        <dbReference type="Pfam" id="PF19313"/>
    </source>
</evidence>
<dbReference type="InterPro" id="IPR045670">
    <property type="entry name" value="DUF5916"/>
</dbReference>
<gene>
    <name evidence="2" type="ORF">METZ01_LOCUS121333</name>
</gene>
<dbReference type="Pfam" id="PF19313">
    <property type="entry name" value="DUF5916"/>
    <property type="match status" value="1"/>
</dbReference>
<dbReference type="AlphaFoldDB" id="A0A381XUN4"/>
<proteinExistence type="predicted"/>
<accession>A0A381XUN4</accession>
<name>A0A381XUN4_9ZZZZ</name>
<organism evidence="2">
    <name type="scientific">marine metagenome</name>
    <dbReference type="NCBI Taxonomy" id="408172"/>
    <lineage>
        <taxon>unclassified sequences</taxon>
        <taxon>metagenomes</taxon>
        <taxon>ecological metagenomes</taxon>
    </lineage>
</organism>
<reference evidence="2" key="1">
    <citation type="submission" date="2018-05" db="EMBL/GenBank/DDBJ databases">
        <authorList>
            <person name="Lanie J.A."/>
            <person name="Ng W.-L."/>
            <person name="Kazmierczak K.M."/>
            <person name="Andrzejewski T.M."/>
            <person name="Davidsen T.M."/>
            <person name="Wayne K.J."/>
            <person name="Tettelin H."/>
            <person name="Glass J.I."/>
            <person name="Rusch D."/>
            <person name="Podicherti R."/>
            <person name="Tsui H.-C.T."/>
            <person name="Winkler M.E."/>
        </authorList>
    </citation>
    <scope>NUCLEOTIDE SEQUENCE</scope>
</reference>
<dbReference type="EMBL" id="UINC01016451">
    <property type="protein sequence ID" value="SVA68479.1"/>
    <property type="molecule type" value="Genomic_DNA"/>
</dbReference>
<dbReference type="SUPFAM" id="SSF49344">
    <property type="entry name" value="CBD9-like"/>
    <property type="match status" value="1"/>
</dbReference>
<sequence length="743" mass="83626">MSLFGTITIDYSAVASLCNKTLARVRPGVTSILAFVLCVSAADQALAQESREAYQLPAVRVEERPEIDGILDEALWASAAVIDEFIQQEPDEGAPATEHTEVRVIYDGGNLYLGVQAFDPGADRVIATEMRRDANRILDEDNFQVILDTFMDSRSAYMFVVSPLGAQLDQQIFDEGGRDRRASANSINRDWDGVWSVRTRVYEDHWVAEIEIPMVTLRFPDSDPQSWGINFMRNIRRKNEQVFWAPVPREYGLTRVSLAGSLRGLQSLDRGYDLRVTPYATSGGRRTLDSGITSDSFQRDMGLDVKYGITAGMNLDVTVNTDFAQAEVDNERVNLTRFPLFFPEKRDFFIENSGQFAVGTPNTLGRVADLFFSRRIGLTSSGVNVPILGGARLTGKLGGNNIAVMDLQTDEAFGQSAENFLVARYSRDVLGRSQVGGVVINKESTTGGHFNRTFAADMNLALTPALTIDGFIARTMTPGFSSSELGGHFRTGWLSQSWRVYGEYTDLEDNFNPEVGFVPRTGIQRSKIHLEYNPRPGKWGIRMLDPMWNVQYYTDQEGRLVTRRFHHMIGTYFDNGASFVVTHDRRFERLDNPFRVAQDVTIDPGDYAFWDLSFSFGSDQSRRFFYRLRASPQKFYDGDRIDYSANAGWRLTDKLATSARFSRSDVDLPAGSFAANLASLQVDFAPTPSISLRTITQYNSQSEQLSTSARIRYIFRPGSDIYFVYDDVRRDDVIPVSPWLDEY</sequence>
<feature type="domain" description="DUF5916" evidence="1">
    <location>
        <begin position="274"/>
        <end position="382"/>
    </location>
</feature>
<protein>
    <recommendedName>
        <fullName evidence="1">DUF5916 domain-containing protein</fullName>
    </recommendedName>
</protein>
<dbReference type="Gene3D" id="2.60.40.1190">
    <property type="match status" value="1"/>
</dbReference>
<feature type="non-terminal residue" evidence="2">
    <location>
        <position position="743"/>
    </location>
</feature>
<dbReference type="CDD" id="cd09618">
    <property type="entry name" value="CBM9_like_2"/>
    <property type="match status" value="1"/>
</dbReference>